<sequence length="383" mass="42555">MNFKLLIQVFFVCVIILATNQIEADGTTCVTQESQVGECILLEKCAPLLELKRKRPYTLKEENYLKAALCGFENEIYAKVCCPRTLIDFDATPKLGEVDFEGPITSALLPDVTVCGPFQQKRIEGGDATEIAEYPWMALLQYNTPRGRKFSCGGSLISNRYVLTAAHCVTGKDVPREWTLARVRLGEYNITQDEECLDTEDGPLCSRPLDVEIEEIIAHERYDSSNINQYHDIALLRLAEHVNYTDFIKPICIPMTDDLINRNYTGFSLTVAGWGGTSTSTTQNDVMLQLAITVRSDYECTAVYKTRVNIGVGQLCAGGEQGKDSCKGDSGGPLMVLDATTNYNLYVVGVVSYGLVKCGLENWPGIYTKVSKYVPWIVSKLRP</sequence>
<protein>
    <recommendedName>
        <fullName evidence="11">CLIP domain-containing serine protease</fullName>
        <ecNumber evidence="10">3.4.21.-</ecNumber>
    </recommendedName>
</protein>
<feature type="signal peptide" evidence="11">
    <location>
        <begin position="1"/>
        <end position="24"/>
    </location>
</feature>
<keyword evidence="4 10" id="KW-0378">Hydrolase</keyword>
<feature type="chain" id="PRO_5035489306" description="CLIP domain-containing serine protease" evidence="11">
    <location>
        <begin position="25"/>
        <end position="383"/>
    </location>
</feature>
<dbReference type="PROSITE" id="PS50240">
    <property type="entry name" value="TRYPSIN_DOM"/>
    <property type="match status" value="1"/>
</dbReference>
<reference evidence="14" key="1">
    <citation type="submission" date="2019-08" db="EMBL/GenBank/DDBJ databases">
        <title>The genome of the North American firefly Photinus pyralis.</title>
        <authorList>
            <consortium name="Photinus pyralis genome working group"/>
            <person name="Fallon T.R."/>
            <person name="Sander Lower S.E."/>
            <person name="Weng J.-K."/>
        </authorList>
    </citation>
    <scope>NUCLEOTIDE SEQUENCE</scope>
    <source>
        <strain evidence="14">TRF0915ILg1</strain>
        <tissue evidence="14">Whole body</tissue>
    </source>
</reference>
<keyword evidence="5" id="KW-0353">Hemolymph clotting</keyword>
<dbReference type="Gene3D" id="2.40.10.10">
    <property type="entry name" value="Trypsin-like serine proteases"/>
    <property type="match status" value="2"/>
</dbReference>
<evidence type="ECO:0000259" key="12">
    <source>
        <dbReference type="PROSITE" id="PS50240"/>
    </source>
</evidence>
<dbReference type="PRINTS" id="PR00722">
    <property type="entry name" value="CHYMOTRYPSIN"/>
</dbReference>
<feature type="domain" description="Peptidase S1" evidence="12">
    <location>
        <begin position="123"/>
        <end position="382"/>
    </location>
</feature>
<dbReference type="InterPro" id="IPR001254">
    <property type="entry name" value="Trypsin_dom"/>
</dbReference>
<dbReference type="Pfam" id="PF12032">
    <property type="entry name" value="CLIP"/>
    <property type="match status" value="1"/>
</dbReference>
<dbReference type="Pfam" id="PF00089">
    <property type="entry name" value="Trypsin"/>
    <property type="match status" value="1"/>
</dbReference>
<evidence type="ECO:0000313" key="14">
    <source>
        <dbReference type="EMBL" id="KAF2896027.1"/>
    </source>
</evidence>
<comment type="subcellular location">
    <subcellularLocation>
        <location evidence="11">Secreted</location>
    </subcellularLocation>
</comment>
<proteinExistence type="inferred from homology"/>
<gene>
    <name evidence="14" type="ORF">ILUMI_10148</name>
</gene>
<keyword evidence="1" id="KW-0768">Sushi</keyword>
<dbReference type="InterPro" id="IPR009003">
    <property type="entry name" value="Peptidase_S1_PA"/>
</dbReference>
<evidence type="ECO:0000313" key="15">
    <source>
        <dbReference type="Proteomes" id="UP000801492"/>
    </source>
</evidence>
<comment type="similarity">
    <text evidence="8 11">Belongs to the peptidase S1 family. CLIP subfamily.</text>
</comment>
<dbReference type="PROSITE" id="PS51888">
    <property type="entry name" value="CLIP"/>
    <property type="match status" value="1"/>
</dbReference>
<evidence type="ECO:0000256" key="5">
    <source>
        <dbReference type="ARBA" id="ARBA00022820"/>
    </source>
</evidence>
<keyword evidence="15" id="KW-1185">Reference proteome</keyword>
<evidence type="ECO:0000256" key="11">
    <source>
        <dbReference type="RuleBase" id="RU366078"/>
    </source>
</evidence>
<accession>A0A8K0D2Y1</accession>
<dbReference type="CDD" id="cd00190">
    <property type="entry name" value="Tryp_SPc"/>
    <property type="match status" value="1"/>
</dbReference>
<keyword evidence="3 11" id="KW-0732">Signal</keyword>
<name>A0A8K0D2Y1_IGNLU</name>
<comment type="catalytic activity">
    <reaction evidence="9">
        <text>Selective cleavage of 103-Arg-|-Ser-104 and 124-Ile-|-Ile-125 bonds in Limulus clotting factor B to form activated factor B. Cleavage of -Pro-Arg-|-Xaa- bonds in synthetic substrates.</text>
        <dbReference type="EC" id="3.4.21.84"/>
    </reaction>
</comment>
<dbReference type="AlphaFoldDB" id="A0A8K0D2Y1"/>
<dbReference type="GO" id="GO:0004252">
    <property type="term" value="F:serine-type endopeptidase activity"/>
    <property type="evidence" value="ECO:0007669"/>
    <property type="project" value="UniProtKB-UniRule"/>
</dbReference>
<evidence type="ECO:0000256" key="8">
    <source>
        <dbReference type="ARBA" id="ARBA00024195"/>
    </source>
</evidence>
<dbReference type="InterPro" id="IPR001314">
    <property type="entry name" value="Peptidase_S1A"/>
</dbReference>
<keyword evidence="6 10" id="KW-0720">Serine protease</keyword>
<dbReference type="SMART" id="SM00680">
    <property type="entry name" value="CLIP"/>
    <property type="match status" value="1"/>
</dbReference>
<feature type="domain" description="Clip" evidence="13">
    <location>
        <begin position="28"/>
        <end position="82"/>
    </location>
</feature>
<evidence type="ECO:0000256" key="10">
    <source>
        <dbReference type="RuleBase" id="RU363034"/>
    </source>
</evidence>
<evidence type="ECO:0000256" key="1">
    <source>
        <dbReference type="ARBA" id="ARBA00022659"/>
    </source>
</evidence>
<keyword evidence="2 10" id="KW-0645">Protease</keyword>
<comment type="domain">
    <text evidence="11">The clip domain consists of 35-55 residues which are 'knitted' together usually by 3 conserved disulfide bonds forming a clip-like compact structure.</text>
</comment>
<dbReference type="Proteomes" id="UP000801492">
    <property type="component" value="Unassembled WGS sequence"/>
</dbReference>
<dbReference type="Gene3D" id="3.30.1640.30">
    <property type="match status" value="1"/>
</dbReference>
<dbReference type="SMART" id="SM00020">
    <property type="entry name" value="Tryp_SPc"/>
    <property type="match status" value="1"/>
</dbReference>
<dbReference type="EC" id="3.4.21.-" evidence="10"/>
<dbReference type="EMBL" id="VTPC01005428">
    <property type="protein sequence ID" value="KAF2896027.1"/>
    <property type="molecule type" value="Genomic_DNA"/>
</dbReference>
<dbReference type="InterPro" id="IPR038565">
    <property type="entry name" value="CLIP_sf"/>
</dbReference>
<dbReference type="FunFam" id="2.40.10.10:FF:000120">
    <property type="entry name" value="Putative serine protease"/>
    <property type="match status" value="1"/>
</dbReference>
<dbReference type="InterPro" id="IPR043504">
    <property type="entry name" value="Peptidase_S1_PA_chymotrypsin"/>
</dbReference>
<evidence type="ECO:0000256" key="9">
    <source>
        <dbReference type="ARBA" id="ARBA00052079"/>
    </source>
</evidence>
<evidence type="ECO:0000259" key="13">
    <source>
        <dbReference type="PROSITE" id="PS51888"/>
    </source>
</evidence>
<evidence type="ECO:0000256" key="7">
    <source>
        <dbReference type="ARBA" id="ARBA00023157"/>
    </source>
</evidence>
<dbReference type="PANTHER" id="PTHR24256">
    <property type="entry name" value="TRYPTASE-RELATED"/>
    <property type="match status" value="1"/>
</dbReference>
<dbReference type="SUPFAM" id="SSF50494">
    <property type="entry name" value="Trypsin-like serine proteases"/>
    <property type="match status" value="1"/>
</dbReference>
<dbReference type="PROSITE" id="PS00135">
    <property type="entry name" value="TRYPSIN_SER"/>
    <property type="match status" value="1"/>
</dbReference>
<dbReference type="InterPro" id="IPR018114">
    <property type="entry name" value="TRYPSIN_HIS"/>
</dbReference>
<dbReference type="InterPro" id="IPR033116">
    <property type="entry name" value="TRYPSIN_SER"/>
</dbReference>
<comment type="caution">
    <text evidence="14">The sequence shown here is derived from an EMBL/GenBank/DDBJ whole genome shotgun (WGS) entry which is preliminary data.</text>
</comment>
<keyword evidence="11" id="KW-0964">Secreted</keyword>
<dbReference type="InterPro" id="IPR051487">
    <property type="entry name" value="Ser/Thr_Proteases_Immune/Dev"/>
</dbReference>
<dbReference type="GO" id="GO:0005576">
    <property type="term" value="C:extracellular region"/>
    <property type="evidence" value="ECO:0007669"/>
    <property type="project" value="UniProtKB-SubCell"/>
</dbReference>
<dbReference type="InterPro" id="IPR022700">
    <property type="entry name" value="CLIP"/>
</dbReference>
<evidence type="ECO:0000256" key="2">
    <source>
        <dbReference type="ARBA" id="ARBA00022670"/>
    </source>
</evidence>
<dbReference type="PROSITE" id="PS00134">
    <property type="entry name" value="TRYPSIN_HIS"/>
    <property type="match status" value="1"/>
</dbReference>
<evidence type="ECO:0000256" key="6">
    <source>
        <dbReference type="ARBA" id="ARBA00022825"/>
    </source>
</evidence>
<dbReference type="GO" id="GO:0006508">
    <property type="term" value="P:proteolysis"/>
    <property type="evidence" value="ECO:0007669"/>
    <property type="project" value="UniProtKB-KW"/>
</dbReference>
<evidence type="ECO:0000256" key="3">
    <source>
        <dbReference type="ARBA" id="ARBA00022729"/>
    </source>
</evidence>
<keyword evidence="7" id="KW-1015">Disulfide bond</keyword>
<dbReference type="GO" id="GO:0042381">
    <property type="term" value="P:hemolymph coagulation"/>
    <property type="evidence" value="ECO:0007669"/>
    <property type="project" value="UniProtKB-KW"/>
</dbReference>
<dbReference type="OrthoDB" id="9028152at2759"/>
<evidence type="ECO:0000256" key="4">
    <source>
        <dbReference type="ARBA" id="ARBA00022801"/>
    </source>
</evidence>
<organism evidence="14 15">
    <name type="scientific">Ignelater luminosus</name>
    <name type="common">Cucubano</name>
    <name type="synonym">Pyrophorus luminosus</name>
    <dbReference type="NCBI Taxonomy" id="2038154"/>
    <lineage>
        <taxon>Eukaryota</taxon>
        <taxon>Metazoa</taxon>
        <taxon>Ecdysozoa</taxon>
        <taxon>Arthropoda</taxon>
        <taxon>Hexapoda</taxon>
        <taxon>Insecta</taxon>
        <taxon>Pterygota</taxon>
        <taxon>Neoptera</taxon>
        <taxon>Endopterygota</taxon>
        <taxon>Coleoptera</taxon>
        <taxon>Polyphaga</taxon>
        <taxon>Elateriformia</taxon>
        <taxon>Elateroidea</taxon>
        <taxon>Elateridae</taxon>
        <taxon>Agrypninae</taxon>
        <taxon>Pyrophorini</taxon>
        <taxon>Ignelater</taxon>
    </lineage>
</organism>